<evidence type="ECO:0000313" key="2">
    <source>
        <dbReference type="Proteomes" id="UP001162318"/>
    </source>
</evidence>
<sequence length="651" mass="69910">MADGDDQPFDPAVYLAGWTTLPPDVFKICYKSTYPRGSARSWEELVAGGGADPIRFACLEASAIGFLDRLADVVGKWEVDNGRPAADVAAMLPLTSGGGIMQAIINHATGFLDPRSLLAVYDAYSACAMVMGPQGPRGTAFLVRPDMVLTAAHVVLDCEGNDDARTWSNRIFDDLIFSFSPRDGAATPDRVQVRAAVKDALVASSKPWGRWPNLLNLSLASPPEPTLDYALIRLAQRVEHIKPVAVDPPAGVDAERRCWTTGYPGGKAGVVDIDVVVNANAGGGRWLHKANAVQGMSGACCINDLGKLAGIHEGSVTLPVEGENRPFNRGISIAAIREHQKSAAGRDPMLSRIVVQGVEFEDAELVGELYRVGQRLADPAFSANWEAAVRAVLGAADPSLSAGLPAFHPWFTRDRFEEWIRRAMPRERLCFVSGERGAGASFCKQILKARLDPSGLDYIEISPTQVAAFSPREAVPAGSDATPSPSRTGAANFRYNDANDLIAQLRGGGQYSTGPRTLVIDFGPDGGPDRLIGSSWQEFITRLLAEEAVRLVLIGLTPDEQTVLHDLLLDNPATEDIRAVPIWLTHVTPDEFEAYVGALADARGVKLRTSDLRQRLAPILGPYPYAPPGNAALRTSFFALAAMTLEAGLWA</sequence>
<keyword evidence="1" id="KW-0645">Protease</keyword>
<dbReference type="AlphaFoldDB" id="A0AA43BAA3"/>
<reference evidence="1" key="1">
    <citation type="submission" date="2022-09" db="EMBL/GenBank/DDBJ databases">
        <title>Intensive care unit water sources are persistently colonized with multi-drug resistant bacteria and are the site of extensive horizontal gene transfer of antibiotic resistance genes.</title>
        <authorList>
            <person name="Diorio-Toth L."/>
        </authorList>
    </citation>
    <scope>NUCLEOTIDE SEQUENCE</scope>
    <source>
        <strain evidence="1">GD03659</strain>
    </source>
</reference>
<dbReference type="EMBL" id="JAOCKX010000001">
    <property type="protein sequence ID" value="MDH2129612.1"/>
    <property type="molecule type" value="Genomic_DNA"/>
</dbReference>
<dbReference type="InterPro" id="IPR043504">
    <property type="entry name" value="Peptidase_S1_PA_chymotrypsin"/>
</dbReference>
<comment type="caution">
    <text evidence="1">The sequence shown here is derived from an EMBL/GenBank/DDBJ whole genome shotgun (WGS) entry which is preliminary data.</text>
</comment>
<name>A0AA43BAA3_SPHYA</name>
<proteinExistence type="predicted"/>
<protein>
    <submittedName>
        <fullName evidence="1">Serine protease</fullName>
    </submittedName>
</protein>
<gene>
    <name evidence="1" type="ORF">N5J77_00630</name>
</gene>
<dbReference type="SUPFAM" id="SSF50494">
    <property type="entry name" value="Trypsin-like serine proteases"/>
    <property type="match status" value="1"/>
</dbReference>
<dbReference type="GO" id="GO:0008233">
    <property type="term" value="F:peptidase activity"/>
    <property type="evidence" value="ECO:0007669"/>
    <property type="project" value="UniProtKB-KW"/>
</dbReference>
<dbReference type="Proteomes" id="UP001162318">
    <property type="component" value="Unassembled WGS sequence"/>
</dbReference>
<dbReference type="GO" id="GO:0006508">
    <property type="term" value="P:proteolysis"/>
    <property type="evidence" value="ECO:0007669"/>
    <property type="project" value="UniProtKB-KW"/>
</dbReference>
<accession>A0AA43BAA3</accession>
<organism evidence="1 2">
    <name type="scientific">Sphingobium yanoikuyae</name>
    <name type="common">Sphingomonas yanoikuyae</name>
    <dbReference type="NCBI Taxonomy" id="13690"/>
    <lineage>
        <taxon>Bacteria</taxon>
        <taxon>Pseudomonadati</taxon>
        <taxon>Pseudomonadota</taxon>
        <taxon>Alphaproteobacteria</taxon>
        <taxon>Sphingomonadales</taxon>
        <taxon>Sphingomonadaceae</taxon>
        <taxon>Sphingobium</taxon>
    </lineage>
</organism>
<dbReference type="Gene3D" id="2.40.10.10">
    <property type="entry name" value="Trypsin-like serine proteases"/>
    <property type="match status" value="2"/>
</dbReference>
<dbReference type="RefSeq" id="WP_066768663.1">
    <property type="nucleotide sequence ID" value="NZ_JAOCKX010000001.1"/>
</dbReference>
<dbReference type="Pfam" id="PF13365">
    <property type="entry name" value="Trypsin_2"/>
    <property type="match status" value="1"/>
</dbReference>
<keyword evidence="1" id="KW-0378">Hydrolase</keyword>
<dbReference type="InterPro" id="IPR009003">
    <property type="entry name" value="Peptidase_S1_PA"/>
</dbReference>
<evidence type="ECO:0000313" key="1">
    <source>
        <dbReference type="EMBL" id="MDH2129612.1"/>
    </source>
</evidence>